<feature type="transmembrane region" description="Helical" evidence="1">
    <location>
        <begin position="134"/>
        <end position="151"/>
    </location>
</feature>
<dbReference type="GeneID" id="48307344"/>
<protein>
    <recommendedName>
        <fullName evidence="3">Multi-tm2 domain protein</fullName>
    </recommendedName>
</protein>
<keyword evidence="1" id="KW-1133">Transmembrane helix</keyword>
<keyword evidence="1" id="KW-0472">Membrane</keyword>
<feature type="transmembrane region" description="Helical" evidence="1">
    <location>
        <begin position="333"/>
        <end position="352"/>
    </location>
</feature>
<sequence>MQPPRSKMLAFILNLVPGLGHYYWGRNGRAVLYPLLFFGGLFGGFVLTFMAGSNSVFVMTILGALLIWGISMLDLLIVLLRYTPVSYVYDEFGRPIEVPNERSDDSERFFTILLSFIPGLGHFQLGLMQRGLSFLIAFFGLGTILVFLTGLTHESVFLLFLGILPVIWLYCMFDVVQLLNRKQAGEFLMDRTLFEELESGRESGRRSKVFATLLSAFPGAGQMYLGLQKRGLQLMILFLGSIYVLDVLRLSLFLFMIPLIWCYAFFDGLQQVSRYGREPLRDRPIIASTSGQQRWLGLGLVLLGVYFVFSSVVLPYLETLFPNMYLDSRIRDFMKTAIVTVLLIGGGIKLMMGPKRGARFEDRPYDDFDRD</sequence>
<dbReference type="RefSeq" id="WP_099476780.1">
    <property type="nucleotide sequence ID" value="NZ_CP016809.1"/>
</dbReference>
<feature type="transmembrane region" description="Helical" evidence="1">
    <location>
        <begin position="209"/>
        <end position="227"/>
    </location>
</feature>
<feature type="transmembrane region" description="Helical" evidence="1">
    <location>
        <begin position="30"/>
        <end position="49"/>
    </location>
</feature>
<feature type="transmembrane region" description="Helical" evidence="1">
    <location>
        <begin position="295"/>
        <end position="313"/>
    </location>
</feature>
<name>A0A1B2DVN0_9BACL</name>
<feature type="transmembrane region" description="Helical" evidence="1">
    <location>
        <begin position="56"/>
        <end position="80"/>
    </location>
</feature>
<evidence type="ECO:0008006" key="3">
    <source>
        <dbReference type="Google" id="ProtNLM"/>
    </source>
</evidence>
<keyword evidence="1" id="KW-0812">Transmembrane</keyword>
<dbReference type="KEGG" id="pib:BBD41_03810"/>
<feature type="transmembrane region" description="Helical" evidence="1">
    <location>
        <begin position="247"/>
        <end position="266"/>
    </location>
</feature>
<evidence type="ECO:0000313" key="2">
    <source>
        <dbReference type="EMBL" id="ANY71779.1"/>
    </source>
</evidence>
<dbReference type="AlphaFoldDB" id="A0A1B2DVN0"/>
<evidence type="ECO:0000256" key="1">
    <source>
        <dbReference type="SAM" id="Phobius"/>
    </source>
</evidence>
<accession>A0A1B2DVN0</accession>
<proteinExistence type="predicted"/>
<feature type="transmembrane region" description="Helical" evidence="1">
    <location>
        <begin position="157"/>
        <end position="179"/>
    </location>
</feature>
<reference evidence="2" key="1">
    <citation type="submission" date="2016-08" db="EMBL/GenBank/DDBJ databases">
        <title>Complete Genome Seqeunce of Paenibacillus sp. nov. IHBB 9852 from high altitute lake of Indian trans-Himalayas.</title>
        <authorList>
            <person name="Kiran S."/>
            <person name="Swarnkar M.K."/>
            <person name="Rana A."/>
            <person name="Tewari R."/>
            <person name="Gulati A."/>
        </authorList>
    </citation>
    <scope>NUCLEOTIDE SEQUENCE [LARGE SCALE GENOMIC DNA]</scope>
    <source>
        <strain evidence="2">IHBB 9852</strain>
    </source>
</reference>
<organism evidence="2">
    <name type="scientific">Paenibacillus ihbetae</name>
    <dbReference type="NCBI Taxonomy" id="1870820"/>
    <lineage>
        <taxon>Bacteria</taxon>
        <taxon>Bacillati</taxon>
        <taxon>Bacillota</taxon>
        <taxon>Bacilli</taxon>
        <taxon>Bacillales</taxon>
        <taxon>Paenibacillaceae</taxon>
        <taxon>Paenibacillus</taxon>
    </lineage>
</organism>
<dbReference type="EMBL" id="CP016809">
    <property type="protein sequence ID" value="ANY71779.1"/>
    <property type="molecule type" value="Genomic_DNA"/>
</dbReference>
<gene>
    <name evidence="2" type="ORF">BBD41_03810</name>
</gene>